<sequence>PALDLADWRKFRRWLKKQHVSVPELTWGQTTGAFPLLELLGNFTGHPRYACLHHRTSLTEPFSGPFQGPT</sequence>
<protein>
    <submittedName>
        <fullName evidence="1">Uncharacterized protein</fullName>
    </submittedName>
</protein>
<reference evidence="1" key="2">
    <citation type="submission" date="2016-06" db="EMBL/GenBank/DDBJ databases">
        <title>The genome of a short-lived fish provides insights into sex chromosome evolution and the genetic control of aging.</title>
        <authorList>
            <person name="Reichwald K."/>
            <person name="Felder M."/>
            <person name="Petzold A."/>
            <person name="Koch P."/>
            <person name="Groth M."/>
            <person name="Platzer M."/>
        </authorList>
    </citation>
    <scope>NUCLEOTIDE SEQUENCE</scope>
    <source>
        <tissue evidence="1">Brain</tissue>
    </source>
</reference>
<feature type="non-terminal residue" evidence="1">
    <location>
        <position position="70"/>
    </location>
</feature>
<name>A0A1A8S5F3_9TELE</name>
<accession>A0A1A8S5F3</accession>
<feature type="non-terminal residue" evidence="1">
    <location>
        <position position="1"/>
    </location>
</feature>
<evidence type="ECO:0000313" key="1">
    <source>
        <dbReference type="EMBL" id="SBS13202.1"/>
    </source>
</evidence>
<reference evidence="1" key="1">
    <citation type="submission" date="2016-05" db="EMBL/GenBank/DDBJ databases">
        <authorList>
            <person name="Lavstsen T."/>
            <person name="Jespersen J.S."/>
        </authorList>
    </citation>
    <scope>NUCLEOTIDE SEQUENCE</scope>
    <source>
        <tissue evidence="1">Brain</tissue>
    </source>
</reference>
<organism evidence="1">
    <name type="scientific">Nothobranchius rachovii</name>
    <name type="common">bluefin notho</name>
    <dbReference type="NCBI Taxonomy" id="451742"/>
    <lineage>
        <taxon>Eukaryota</taxon>
        <taxon>Metazoa</taxon>
        <taxon>Chordata</taxon>
        <taxon>Craniata</taxon>
        <taxon>Vertebrata</taxon>
        <taxon>Euteleostomi</taxon>
        <taxon>Actinopterygii</taxon>
        <taxon>Neopterygii</taxon>
        <taxon>Teleostei</taxon>
        <taxon>Neoteleostei</taxon>
        <taxon>Acanthomorphata</taxon>
        <taxon>Ovalentaria</taxon>
        <taxon>Atherinomorphae</taxon>
        <taxon>Cyprinodontiformes</taxon>
        <taxon>Nothobranchiidae</taxon>
        <taxon>Nothobranchius</taxon>
    </lineage>
</organism>
<gene>
    <name evidence="1" type="primary">Nfu_g_1_022275</name>
</gene>
<dbReference type="AlphaFoldDB" id="A0A1A8S5F3"/>
<dbReference type="EMBL" id="HAEH01021986">
    <property type="protein sequence ID" value="SBS13202.1"/>
    <property type="molecule type" value="Transcribed_RNA"/>
</dbReference>
<proteinExistence type="predicted"/>